<evidence type="ECO:0000256" key="1">
    <source>
        <dbReference type="ARBA" id="ARBA00023054"/>
    </source>
</evidence>
<accession>A0AAD5XYR6</accession>
<dbReference type="Proteomes" id="UP001211065">
    <property type="component" value="Unassembled WGS sequence"/>
</dbReference>
<organism evidence="4 5">
    <name type="scientific">Clydaea vesicula</name>
    <dbReference type="NCBI Taxonomy" id="447962"/>
    <lineage>
        <taxon>Eukaryota</taxon>
        <taxon>Fungi</taxon>
        <taxon>Fungi incertae sedis</taxon>
        <taxon>Chytridiomycota</taxon>
        <taxon>Chytridiomycota incertae sedis</taxon>
        <taxon>Chytridiomycetes</taxon>
        <taxon>Lobulomycetales</taxon>
        <taxon>Lobulomycetaceae</taxon>
        <taxon>Clydaea</taxon>
    </lineage>
</organism>
<feature type="domain" description="DUF4200" evidence="3">
    <location>
        <begin position="40"/>
        <end position="157"/>
    </location>
</feature>
<evidence type="ECO:0000313" key="5">
    <source>
        <dbReference type="Proteomes" id="UP001211065"/>
    </source>
</evidence>
<keyword evidence="4" id="KW-0282">Flagellum</keyword>
<keyword evidence="1 2" id="KW-0175">Coiled coil</keyword>
<protein>
    <submittedName>
        <fullName evidence="4">Cilia- and flagella-associated protein 73</fullName>
    </submittedName>
</protein>
<dbReference type="Pfam" id="PF13863">
    <property type="entry name" value="DUF4200"/>
    <property type="match status" value="1"/>
</dbReference>
<comment type="caution">
    <text evidence="4">The sequence shown here is derived from an EMBL/GenBank/DDBJ whole genome shotgun (WGS) entry which is preliminary data.</text>
</comment>
<name>A0AAD5XYR6_9FUNG</name>
<sequence>MTSRNVVSMEDYFKANVEKKLFIKMPRHDDDLDLTPATRLLEKRREMLEVENGLKQQKEEFALKMESLAQRREELARKETQLKDSLTKFDKFLKENDAKRTRALKKSLEERKLREQKEGEVNNLRENFTNLTQKKEHQLQIVDTNLSYQRYLESVIETVGEYGEVKDLIARYDTLAATNSELVERARNAQEKTERDRLNFIQSSEEKNNTILNCNNIIAKLQTKLEESQLKSGKWQSEWDHTLENATHKTLLLGQIKMATNNLFTLVKSHLNNRLNNTNDTLSQLDKIQQFICDLNQITSTTMKDINELK</sequence>
<keyword evidence="5" id="KW-1185">Reference proteome</keyword>
<proteinExistence type="predicted"/>
<evidence type="ECO:0000313" key="4">
    <source>
        <dbReference type="EMBL" id="KAJ3221289.1"/>
    </source>
</evidence>
<feature type="coiled-coil region" evidence="2">
    <location>
        <begin position="40"/>
        <end position="134"/>
    </location>
</feature>
<dbReference type="InterPro" id="IPR025252">
    <property type="entry name" value="DUF4200"/>
</dbReference>
<dbReference type="PANTHER" id="PTHR21683">
    <property type="entry name" value="COILED-COIL DOMAIN-CONTAINING PROTEIN 42 LIKE-2-LIKE-RELATED"/>
    <property type="match status" value="1"/>
</dbReference>
<reference evidence="4" key="1">
    <citation type="submission" date="2020-05" db="EMBL/GenBank/DDBJ databases">
        <title>Phylogenomic resolution of chytrid fungi.</title>
        <authorList>
            <person name="Stajich J.E."/>
            <person name="Amses K."/>
            <person name="Simmons R."/>
            <person name="Seto K."/>
            <person name="Myers J."/>
            <person name="Bonds A."/>
            <person name="Quandt C.A."/>
            <person name="Barry K."/>
            <person name="Liu P."/>
            <person name="Grigoriev I."/>
            <person name="Longcore J.E."/>
            <person name="James T.Y."/>
        </authorList>
    </citation>
    <scope>NUCLEOTIDE SEQUENCE</scope>
    <source>
        <strain evidence="4">JEL0476</strain>
    </source>
</reference>
<dbReference type="AlphaFoldDB" id="A0AAD5XYR6"/>
<gene>
    <name evidence="4" type="primary">CCDC42B</name>
    <name evidence="4" type="ORF">HK099_003616</name>
</gene>
<dbReference type="EMBL" id="JADGJW010000239">
    <property type="protein sequence ID" value="KAJ3221289.1"/>
    <property type="molecule type" value="Genomic_DNA"/>
</dbReference>
<dbReference type="PANTHER" id="PTHR21683:SF2">
    <property type="entry name" value="COILED-COIL DOMAIN-CONTAINING PROTEIN 42 LIKE-2-LIKE"/>
    <property type="match status" value="1"/>
</dbReference>
<evidence type="ECO:0000256" key="2">
    <source>
        <dbReference type="SAM" id="Coils"/>
    </source>
</evidence>
<keyword evidence="4" id="KW-0969">Cilium</keyword>
<dbReference type="GO" id="GO:0005856">
    <property type="term" value="C:cytoskeleton"/>
    <property type="evidence" value="ECO:0007669"/>
    <property type="project" value="UniProtKB-ARBA"/>
</dbReference>
<keyword evidence="4" id="KW-0966">Cell projection</keyword>
<dbReference type="InterPro" id="IPR051147">
    <property type="entry name" value="CFAP_domain-containing"/>
</dbReference>
<evidence type="ECO:0000259" key="3">
    <source>
        <dbReference type="Pfam" id="PF13863"/>
    </source>
</evidence>